<organism evidence="1">
    <name type="scientific">Sporolactobacillus sp. Y61</name>
    <dbReference type="NCBI Taxonomy" id="3160863"/>
    <lineage>
        <taxon>Bacteria</taxon>
        <taxon>Bacillati</taxon>
        <taxon>Bacillota</taxon>
        <taxon>Bacilli</taxon>
        <taxon>Bacillales</taxon>
        <taxon>Sporolactobacillaceae</taxon>
        <taxon>Sporolactobacillus</taxon>
    </lineage>
</organism>
<reference evidence="1" key="1">
    <citation type="submission" date="2024-06" db="EMBL/GenBank/DDBJ databases">
        <authorList>
            <person name="Fan A."/>
            <person name="Zhang F.Y."/>
            <person name="Zhang L."/>
        </authorList>
    </citation>
    <scope>NUCLEOTIDE SEQUENCE</scope>
    <source>
        <strain evidence="1">Y61</strain>
    </source>
</reference>
<dbReference type="RefSeq" id="WP_353947840.1">
    <property type="nucleotide sequence ID" value="NZ_CP159510.1"/>
</dbReference>
<dbReference type="EMBL" id="CP159510">
    <property type="protein sequence ID" value="XCJ16256.1"/>
    <property type="molecule type" value="Genomic_DNA"/>
</dbReference>
<evidence type="ECO:0008006" key="2">
    <source>
        <dbReference type="Google" id="ProtNLM"/>
    </source>
</evidence>
<accession>A0AAU8IDF1</accession>
<evidence type="ECO:0000313" key="1">
    <source>
        <dbReference type="EMBL" id="XCJ16256.1"/>
    </source>
</evidence>
<sequence>MHVLRLMDQALDRQKRAEGWEANGKASLASITPSTRKQRVMYAENDTDRFAAETGIKLIDESTYKQVPGRARLRVCHSGLYSGKRWLIFGRAQPIFW</sequence>
<name>A0AAU8IDF1_9BACL</name>
<protein>
    <recommendedName>
        <fullName evidence="2">Transposase</fullName>
    </recommendedName>
</protein>
<dbReference type="AlphaFoldDB" id="A0AAU8IDF1"/>
<gene>
    <name evidence="1" type="ORF">ABNN70_11240</name>
</gene>
<proteinExistence type="predicted"/>